<dbReference type="Gene3D" id="1.10.10.10">
    <property type="entry name" value="Winged helix-like DNA-binding domain superfamily/Winged helix DNA-binding domain"/>
    <property type="match status" value="1"/>
</dbReference>
<feature type="domain" description="RNA polymerase sigma-70 region 2" evidence="6">
    <location>
        <begin position="24"/>
        <end position="86"/>
    </location>
</feature>
<keyword evidence="2" id="KW-0805">Transcription regulation</keyword>
<proteinExistence type="inferred from homology"/>
<comment type="similarity">
    <text evidence="1">Belongs to the sigma-70 factor family. ECF subfamily.</text>
</comment>
<evidence type="ECO:0000256" key="4">
    <source>
        <dbReference type="ARBA" id="ARBA00023125"/>
    </source>
</evidence>
<dbReference type="Gene3D" id="1.10.1740.10">
    <property type="match status" value="1"/>
</dbReference>
<dbReference type="Pfam" id="PF08281">
    <property type="entry name" value="Sigma70_r4_2"/>
    <property type="match status" value="1"/>
</dbReference>
<gene>
    <name evidence="8" type="ORF">J2Z66_006592</name>
</gene>
<evidence type="ECO:0000259" key="7">
    <source>
        <dbReference type="Pfam" id="PF08281"/>
    </source>
</evidence>
<feature type="domain" description="RNA polymerase sigma factor 70 region 4 type 2" evidence="7">
    <location>
        <begin position="119"/>
        <end position="172"/>
    </location>
</feature>
<name>A0ABS4J6R7_9BACL</name>
<dbReference type="RefSeq" id="WP_209976774.1">
    <property type="nucleotide sequence ID" value="NZ_JAGGLB010000029.1"/>
</dbReference>
<dbReference type="InterPro" id="IPR013325">
    <property type="entry name" value="RNA_pol_sigma_r2"/>
</dbReference>
<dbReference type="InterPro" id="IPR039425">
    <property type="entry name" value="RNA_pol_sigma-70-like"/>
</dbReference>
<dbReference type="NCBIfam" id="TIGR02937">
    <property type="entry name" value="sigma70-ECF"/>
    <property type="match status" value="1"/>
</dbReference>
<dbReference type="InterPro" id="IPR014284">
    <property type="entry name" value="RNA_pol_sigma-70_dom"/>
</dbReference>
<protein>
    <submittedName>
        <fullName evidence="8">RNA polymerase sigma-70 factor (ECF subfamily)</fullName>
    </submittedName>
</protein>
<organism evidence="8 9">
    <name type="scientific">Paenibacillus eucommiae</name>
    <dbReference type="NCBI Taxonomy" id="1355755"/>
    <lineage>
        <taxon>Bacteria</taxon>
        <taxon>Bacillati</taxon>
        <taxon>Bacillota</taxon>
        <taxon>Bacilli</taxon>
        <taxon>Bacillales</taxon>
        <taxon>Paenibacillaceae</taxon>
        <taxon>Paenibacillus</taxon>
    </lineage>
</organism>
<dbReference type="PANTHER" id="PTHR43133">
    <property type="entry name" value="RNA POLYMERASE ECF-TYPE SIGMA FACTO"/>
    <property type="match status" value="1"/>
</dbReference>
<dbReference type="EMBL" id="JAGGLB010000029">
    <property type="protein sequence ID" value="MBP1994951.1"/>
    <property type="molecule type" value="Genomic_DNA"/>
</dbReference>
<evidence type="ECO:0000313" key="9">
    <source>
        <dbReference type="Proteomes" id="UP001519287"/>
    </source>
</evidence>
<dbReference type="SUPFAM" id="SSF88946">
    <property type="entry name" value="Sigma2 domain of RNA polymerase sigma factors"/>
    <property type="match status" value="1"/>
</dbReference>
<accession>A0ABS4J6R7</accession>
<sequence length="193" mass="22852">MITDEQLVQAMAHGDQAAFEAFVYRYHSPLLGYLERQLQDSGKAEELVQELFIRLIRQLRSDKIPPQIRPWLYHVALNLCRDYWRSGGYRTERSTSDELLEQRDAHPTVVEIYERQETRQEIIRTLQKLPEMQRDIIILRFYQDLMLQEIADVLDLSLSTVKTNLYTALKKLKKQLANGLTHELLEREEKSHV</sequence>
<keyword evidence="5" id="KW-0804">Transcription</keyword>
<dbReference type="InterPro" id="IPR036388">
    <property type="entry name" value="WH-like_DNA-bd_sf"/>
</dbReference>
<dbReference type="PANTHER" id="PTHR43133:SF8">
    <property type="entry name" value="RNA POLYMERASE SIGMA FACTOR HI_1459-RELATED"/>
    <property type="match status" value="1"/>
</dbReference>
<comment type="caution">
    <text evidence="8">The sequence shown here is derived from an EMBL/GenBank/DDBJ whole genome shotgun (WGS) entry which is preliminary data.</text>
</comment>
<keyword evidence="4" id="KW-0238">DNA-binding</keyword>
<dbReference type="Pfam" id="PF04542">
    <property type="entry name" value="Sigma70_r2"/>
    <property type="match status" value="1"/>
</dbReference>
<dbReference type="InterPro" id="IPR007627">
    <property type="entry name" value="RNA_pol_sigma70_r2"/>
</dbReference>
<keyword evidence="9" id="KW-1185">Reference proteome</keyword>
<reference evidence="8 9" key="1">
    <citation type="submission" date="2021-03" db="EMBL/GenBank/DDBJ databases">
        <title>Genomic Encyclopedia of Type Strains, Phase IV (KMG-IV): sequencing the most valuable type-strain genomes for metagenomic binning, comparative biology and taxonomic classification.</title>
        <authorList>
            <person name="Goeker M."/>
        </authorList>
    </citation>
    <scope>NUCLEOTIDE SEQUENCE [LARGE SCALE GENOMIC DNA]</scope>
    <source>
        <strain evidence="8 9">DSM 26048</strain>
    </source>
</reference>
<evidence type="ECO:0000256" key="1">
    <source>
        <dbReference type="ARBA" id="ARBA00010641"/>
    </source>
</evidence>
<dbReference type="Proteomes" id="UP001519287">
    <property type="component" value="Unassembled WGS sequence"/>
</dbReference>
<dbReference type="SUPFAM" id="SSF88659">
    <property type="entry name" value="Sigma3 and sigma4 domains of RNA polymerase sigma factors"/>
    <property type="match status" value="1"/>
</dbReference>
<evidence type="ECO:0000256" key="5">
    <source>
        <dbReference type="ARBA" id="ARBA00023163"/>
    </source>
</evidence>
<keyword evidence="3" id="KW-0731">Sigma factor</keyword>
<evidence type="ECO:0000313" key="8">
    <source>
        <dbReference type="EMBL" id="MBP1994951.1"/>
    </source>
</evidence>
<evidence type="ECO:0000256" key="2">
    <source>
        <dbReference type="ARBA" id="ARBA00023015"/>
    </source>
</evidence>
<dbReference type="InterPro" id="IPR013324">
    <property type="entry name" value="RNA_pol_sigma_r3/r4-like"/>
</dbReference>
<dbReference type="CDD" id="cd06171">
    <property type="entry name" value="Sigma70_r4"/>
    <property type="match status" value="1"/>
</dbReference>
<dbReference type="InterPro" id="IPR013249">
    <property type="entry name" value="RNA_pol_sigma70_r4_t2"/>
</dbReference>
<evidence type="ECO:0000259" key="6">
    <source>
        <dbReference type="Pfam" id="PF04542"/>
    </source>
</evidence>
<evidence type="ECO:0000256" key="3">
    <source>
        <dbReference type="ARBA" id="ARBA00023082"/>
    </source>
</evidence>